<name>A0A0J6TE46_9HYPH</name>
<dbReference type="PIRSF" id="PIRSF006615">
    <property type="entry name" value="Zn_crbxpep_Taq"/>
    <property type="match status" value="1"/>
</dbReference>
<comment type="similarity">
    <text evidence="1">Belongs to the peptidase M32 family.</text>
</comment>
<evidence type="ECO:0000256" key="3">
    <source>
        <dbReference type="PIRSR" id="PIRSR006615-2"/>
    </source>
</evidence>
<protein>
    <recommendedName>
        <fullName evidence="1">Metal-dependent carboxypeptidase</fullName>
        <ecNumber evidence="1">3.4.17.19</ecNumber>
    </recommendedName>
</protein>
<keyword evidence="1" id="KW-0378">Hydrolase</keyword>
<dbReference type="SUPFAM" id="SSF55486">
    <property type="entry name" value="Metalloproteases ('zincins'), catalytic domain"/>
    <property type="match status" value="1"/>
</dbReference>
<dbReference type="EMBL" id="LABZ01000025">
    <property type="protein sequence ID" value="KMO44167.1"/>
    <property type="molecule type" value="Genomic_DNA"/>
</dbReference>
<dbReference type="EC" id="3.4.17.19" evidence="1"/>
<evidence type="ECO:0000256" key="1">
    <source>
        <dbReference type="PIRNR" id="PIRNR006615"/>
    </source>
</evidence>
<dbReference type="Proteomes" id="UP000036449">
    <property type="component" value="Unassembled WGS sequence"/>
</dbReference>
<accession>A0A0J6TE46</accession>
<dbReference type="PANTHER" id="PTHR34217:SF1">
    <property type="entry name" value="CARBOXYPEPTIDASE 1"/>
    <property type="match status" value="1"/>
</dbReference>
<feature type="binding site" evidence="2">
    <location>
        <position position="268"/>
    </location>
    <ligand>
        <name>Zn(2+)</name>
        <dbReference type="ChEBI" id="CHEBI:29105"/>
        <note>catalytic</note>
    </ligand>
</feature>
<feature type="active site" description="Proton donor/acceptor" evidence="3">
    <location>
        <position position="265"/>
    </location>
</feature>
<keyword evidence="1 2" id="KW-0479">Metal-binding</keyword>
<evidence type="ECO:0000256" key="2">
    <source>
        <dbReference type="PIRSR" id="PIRSR006615-1"/>
    </source>
</evidence>
<dbReference type="Pfam" id="PF02074">
    <property type="entry name" value="Peptidase_M32"/>
    <property type="match status" value="1"/>
</dbReference>
<feature type="binding site" evidence="2">
    <location>
        <position position="294"/>
    </location>
    <ligand>
        <name>Zn(2+)</name>
        <dbReference type="ChEBI" id="CHEBI:29105"/>
        <note>catalytic</note>
    </ligand>
</feature>
<dbReference type="RefSeq" id="WP_048449631.1">
    <property type="nucleotide sequence ID" value="NZ_LABZ01000025.1"/>
</dbReference>
<keyword evidence="2" id="KW-0862">Zinc</keyword>
<dbReference type="GO" id="GO:0046872">
    <property type="term" value="F:metal ion binding"/>
    <property type="evidence" value="ECO:0007669"/>
    <property type="project" value="UniProtKB-KW"/>
</dbReference>
<dbReference type="OrthoDB" id="9772308at2"/>
<proteinExistence type="inferred from homology"/>
<dbReference type="AlphaFoldDB" id="A0A0J6TE46"/>
<dbReference type="GO" id="GO:0006508">
    <property type="term" value="P:proteolysis"/>
    <property type="evidence" value="ECO:0007669"/>
    <property type="project" value="UniProtKB-UniRule"/>
</dbReference>
<comment type="cofactor">
    <cofactor evidence="2">
        <name>Zn(2+)</name>
        <dbReference type="ChEBI" id="CHEBI:29105"/>
    </cofactor>
    <text evidence="2">Binds 1 zinc ion per subunit.</text>
</comment>
<evidence type="ECO:0000313" key="4">
    <source>
        <dbReference type="EMBL" id="KMO44167.1"/>
    </source>
</evidence>
<dbReference type="PATRIC" id="fig|1187852.3.peg.3549"/>
<dbReference type="InterPro" id="IPR001333">
    <property type="entry name" value="Peptidase_M32_Taq"/>
</dbReference>
<comment type="function">
    <text evidence="1">Broad specificity carboxypetidase that releases amino acids sequentially from the C-terminus, including neutral, aromatic, polar and basic residues.</text>
</comment>
<keyword evidence="1" id="KW-0121">Carboxypeptidase</keyword>
<organism evidence="4 5">
    <name type="scientific">Methylobacterium tarhaniae</name>
    <dbReference type="NCBI Taxonomy" id="1187852"/>
    <lineage>
        <taxon>Bacteria</taxon>
        <taxon>Pseudomonadati</taxon>
        <taxon>Pseudomonadota</taxon>
        <taxon>Alphaproteobacteria</taxon>
        <taxon>Hyphomicrobiales</taxon>
        <taxon>Methylobacteriaceae</taxon>
        <taxon>Methylobacterium</taxon>
    </lineage>
</organism>
<dbReference type="GO" id="GO:0004181">
    <property type="term" value="F:metallocarboxypeptidase activity"/>
    <property type="evidence" value="ECO:0007669"/>
    <property type="project" value="UniProtKB-UniRule"/>
</dbReference>
<gene>
    <name evidence="4" type="ORF">VQ03_04345</name>
</gene>
<keyword evidence="1" id="KW-0482">Metalloprotease</keyword>
<sequence>MEPYPALEWIFARAATFTDVSGLLEWDADTMMPAGAAGDRSEQLATLKRVARDLLVTSRTQDLLDRAEEASSDLGEWQKANLREMRRAFTEASAVPADLTEASARATSKAQQAWQEARKNNDFASFAPKLTEVLTLQRETGKAKGAALGMSPYDALLDGFDPGLTEAKLEATFAGLRKALPGLIQEACEHQRRRPAPSHLSGSYRVCDQKRLAHQLLDAVGFDFDHGRLDVSPHPFSGGANHDVRVAVRYDERDPLSSVSAVMHESGHALYEQGRPEEWLYQPVGAPRAMSIHESQALLIEMQACRNRAFASYLGPRASETFGVDDPAWKEDNLHRLMTRVEPGLIRVDADEVTYPAHILLRFDLERAMVAGDLAVEDLPGAFNEGMRHWLGLDVPDDARGCLQDVHWAGGSWGYFPTYTLGAMAAAQLFQAAVQADSDTIPAIRQGDFTRLRHWLRANVHGRASLLETEDLIVAATGRPLKPEVFIDHLRARYLGEAAD</sequence>
<dbReference type="CDD" id="cd06460">
    <property type="entry name" value="M32_Taq"/>
    <property type="match status" value="1"/>
</dbReference>
<feature type="binding site" evidence="2">
    <location>
        <position position="264"/>
    </location>
    <ligand>
        <name>Zn(2+)</name>
        <dbReference type="ChEBI" id="CHEBI:29105"/>
        <note>catalytic</note>
    </ligand>
</feature>
<keyword evidence="5" id="KW-1185">Reference proteome</keyword>
<comment type="caution">
    <text evidence="4">The sequence shown here is derived from an EMBL/GenBank/DDBJ whole genome shotgun (WGS) entry which is preliminary data.</text>
</comment>
<dbReference type="Gene3D" id="1.10.1370.30">
    <property type="match status" value="1"/>
</dbReference>
<reference evidence="4 5" key="1">
    <citation type="submission" date="2015-03" db="EMBL/GenBank/DDBJ databases">
        <title>Genome sequencing of Methylobacterium tarhaniae DSM 25844.</title>
        <authorList>
            <person name="Chaudhry V."/>
            <person name="Patil P.B."/>
        </authorList>
    </citation>
    <scope>NUCLEOTIDE SEQUENCE [LARGE SCALE GENOMIC DNA]</scope>
    <source>
        <strain evidence="4 5">DSM 25844</strain>
    </source>
</reference>
<dbReference type="PROSITE" id="PS52034">
    <property type="entry name" value="PEPTIDASE_M32"/>
    <property type="match status" value="1"/>
</dbReference>
<keyword evidence="1" id="KW-0645">Protease</keyword>
<dbReference type="PANTHER" id="PTHR34217">
    <property type="entry name" value="METAL-DEPENDENT CARBOXYPEPTIDASE"/>
    <property type="match status" value="1"/>
</dbReference>
<comment type="catalytic activity">
    <reaction evidence="1">
        <text>Release of a C-terminal amino acid with broad specificity, except for -Pro.</text>
        <dbReference type="EC" id="3.4.17.19"/>
    </reaction>
</comment>
<dbReference type="PRINTS" id="PR00998">
    <property type="entry name" value="CRBOXYPTASET"/>
</dbReference>
<evidence type="ECO:0000313" key="5">
    <source>
        <dbReference type="Proteomes" id="UP000036449"/>
    </source>
</evidence>